<sequence>MVDEDGLSPQERLERHTALPHVRISSERMISTVECAIQSNASEALAQGMTGRKHRKYRANKKLEKSKLRQRLHDLENVTQGLIEESRSRTAMLSWRSIAVALKDSRDMAHRRNRVLRAKIHLTSQFLREVDAWFQVHACALKSGVQSDRMQHIEHTQFRRLSVKISQFIHICMKDEVEND</sequence>
<evidence type="ECO:0000256" key="1">
    <source>
        <dbReference type="SAM" id="Coils"/>
    </source>
</evidence>
<gene>
    <name evidence="2" type="ORF">H310_10374</name>
</gene>
<accession>A0A024TPV2</accession>
<proteinExistence type="predicted"/>
<dbReference type="VEuPathDB" id="FungiDB:H310_10374"/>
<evidence type="ECO:0000313" key="2">
    <source>
        <dbReference type="EMBL" id="ETV96175.1"/>
    </source>
</evidence>
<dbReference type="AlphaFoldDB" id="A0A024TPV2"/>
<name>A0A024TPV2_9STRA</name>
<keyword evidence="1" id="KW-0175">Coiled coil</keyword>
<feature type="coiled-coil region" evidence="1">
    <location>
        <begin position="58"/>
        <end position="85"/>
    </location>
</feature>
<organism evidence="2">
    <name type="scientific">Aphanomyces invadans</name>
    <dbReference type="NCBI Taxonomy" id="157072"/>
    <lineage>
        <taxon>Eukaryota</taxon>
        <taxon>Sar</taxon>
        <taxon>Stramenopiles</taxon>
        <taxon>Oomycota</taxon>
        <taxon>Saprolegniomycetes</taxon>
        <taxon>Saprolegniales</taxon>
        <taxon>Verrucalvaceae</taxon>
        <taxon>Aphanomyces</taxon>
    </lineage>
</organism>
<dbReference type="GeneID" id="20087424"/>
<protein>
    <submittedName>
        <fullName evidence="2">Uncharacterized protein</fullName>
    </submittedName>
</protein>
<dbReference type="EMBL" id="KI913977">
    <property type="protein sequence ID" value="ETV96175.1"/>
    <property type="molecule type" value="Genomic_DNA"/>
</dbReference>
<dbReference type="RefSeq" id="XP_008874967.1">
    <property type="nucleotide sequence ID" value="XM_008876745.1"/>
</dbReference>
<reference evidence="2" key="1">
    <citation type="submission" date="2013-12" db="EMBL/GenBank/DDBJ databases">
        <title>The Genome Sequence of Aphanomyces invadans NJM9701.</title>
        <authorList>
            <consortium name="The Broad Institute Genomics Platform"/>
            <person name="Russ C."/>
            <person name="Tyler B."/>
            <person name="van West P."/>
            <person name="Dieguez-Uribeondo J."/>
            <person name="Young S.K."/>
            <person name="Zeng Q."/>
            <person name="Gargeya S."/>
            <person name="Fitzgerald M."/>
            <person name="Abouelleil A."/>
            <person name="Alvarado L."/>
            <person name="Chapman S.B."/>
            <person name="Gainer-Dewar J."/>
            <person name="Goldberg J."/>
            <person name="Griggs A."/>
            <person name="Gujja S."/>
            <person name="Hansen M."/>
            <person name="Howarth C."/>
            <person name="Imamovic A."/>
            <person name="Ireland A."/>
            <person name="Larimer J."/>
            <person name="McCowan C."/>
            <person name="Murphy C."/>
            <person name="Pearson M."/>
            <person name="Poon T.W."/>
            <person name="Priest M."/>
            <person name="Roberts A."/>
            <person name="Saif S."/>
            <person name="Shea T."/>
            <person name="Sykes S."/>
            <person name="Wortman J."/>
            <person name="Nusbaum C."/>
            <person name="Birren B."/>
        </authorList>
    </citation>
    <scope>NUCLEOTIDE SEQUENCE [LARGE SCALE GENOMIC DNA]</scope>
    <source>
        <strain evidence="2">NJM9701</strain>
    </source>
</reference>